<keyword evidence="3" id="KW-0408">Iron</keyword>
<keyword evidence="4" id="KW-0411">Iron-sulfur</keyword>
<keyword evidence="1" id="KW-0001">2Fe-2S</keyword>
<proteinExistence type="predicted"/>
<dbReference type="Proteomes" id="UP001165740">
    <property type="component" value="Chromosome 18"/>
</dbReference>
<dbReference type="SUPFAM" id="SSF50022">
    <property type="entry name" value="ISP domain"/>
    <property type="match status" value="1"/>
</dbReference>
<dbReference type="InterPro" id="IPR036922">
    <property type="entry name" value="Rieske_2Fe-2S_sf"/>
</dbReference>
<evidence type="ECO:0000256" key="4">
    <source>
        <dbReference type="ARBA" id="ARBA00023014"/>
    </source>
</evidence>
<evidence type="ECO:0000313" key="7">
    <source>
        <dbReference type="Proteomes" id="UP001165740"/>
    </source>
</evidence>
<sequence>MASSLKDVSDQSSSCVHPISSCTSKLNISANSKSIKTDIDRSSNSNVCNPDFNRTDLLDSTDSQSETLSGEHKSSDSIPSSAQENNENISRSISQINHEIDAILARKLSSADLDSGKRLRKKLSTILAVEEAPAWRDIGEYEVLKRTKCRRIHSKLGQNKDLALFFRAGKFYAMEAWCSHMGGPLFEGDIEEYRGTCHIMCPWHAYMFELETGASEIGLKQQVYPVKVEDGHVYIEYISPLALYPFL</sequence>
<name>A0A9W2ZDF4_BIOGL</name>
<accession>A0A9W2ZDF4</accession>
<reference evidence="8" key="1">
    <citation type="submission" date="2025-08" db="UniProtKB">
        <authorList>
            <consortium name="RefSeq"/>
        </authorList>
    </citation>
    <scope>IDENTIFICATION</scope>
</reference>
<feature type="compositionally biased region" description="Polar residues" evidence="5">
    <location>
        <begin position="58"/>
        <end position="68"/>
    </location>
</feature>
<keyword evidence="2" id="KW-0479">Metal-binding</keyword>
<dbReference type="GeneID" id="129923937"/>
<evidence type="ECO:0000259" key="6">
    <source>
        <dbReference type="PROSITE" id="PS51296"/>
    </source>
</evidence>
<evidence type="ECO:0000256" key="1">
    <source>
        <dbReference type="ARBA" id="ARBA00022714"/>
    </source>
</evidence>
<dbReference type="InterPro" id="IPR054716">
    <property type="entry name" value="Sol_Rieske_ferrdox_dom"/>
</dbReference>
<dbReference type="OrthoDB" id="426882at2759"/>
<organism evidence="7 8">
    <name type="scientific">Biomphalaria glabrata</name>
    <name type="common">Bloodfluke planorb</name>
    <name type="synonym">Freshwater snail</name>
    <dbReference type="NCBI Taxonomy" id="6526"/>
    <lineage>
        <taxon>Eukaryota</taxon>
        <taxon>Metazoa</taxon>
        <taxon>Spiralia</taxon>
        <taxon>Lophotrochozoa</taxon>
        <taxon>Mollusca</taxon>
        <taxon>Gastropoda</taxon>
        <taxon>Heterobranchia</taxon>
        <taxon>Euthyneura</taxon>
        <taxon>Panpulmonata</taxon>
        <taxon>Hygrophila</taxon>
        <taxon>Lymnaeoidea</taxon>
        <taxon>Planorbidae</taxon>
        <taxon>Biomphalaria</taxon>
    </lineage>
</organism>
<feature type="domain" description="Rieske" evidence="6">
    <location>
        <begin position="135"/>
        <end position="235"/>
    </location>
</feature>
<dbReference type="AlphaFoldDB" id="A0A9W2ZDF4"/>
<dbReference type="CDD" id="cd03467">
    <property type="entry name" value="Rieske"/>
    <property type="match status" value="1"/>
</dbReference>
<evidence type="ECO:0000256" key="5">
    <source>
        <dbReference type="SAM" id="MobiDB-lite"/>
    </source>
</evidence>
<dbReference type="Gene3D" id="2.102.10.10">
    <property type="entry name" value="Rieske [2Fe-2S] iron-sulphur domain"/>
    <property type="match status" value="1"/>
</dbReference>
<evidence type="ECO:0000256" key="2">
    <source>
        <dbReference type="ARBA" id="ARBA00022723"/>
    </source>
</evidence>
<protein>
    <submittedName>
        <fullName evidence="8">Uncharacterized protein LOC129923937</fullName>
    </submittedName>
</protein>
<feature type="region of interest" description="Disordered" evidence="5">
    <location>
        <begin position="35"/>
        <end position="87"/>
    </location>
</feature>
<feature type="compositionally biased region" description="Polar residues" evidence="5">
    <location>
        <begin position="76"/>
        <end position="87"/>
    </location>
</feature>
<dbReference type="Pfam" id="PF22543">
    <property type="entry name" value="Rieske_4"/>
    <property type="match status" value="1"/>
</dbReference>
<dbReference type="RefSeq" id="XP_055873105.1">
    <property type="nucleotide sequence ID" value="XM_056017130.1"/>
</dbReference>
<evidence type="ECO:0000313" key="8">
    <source>
        <dbReference type="RefSeq" id="XP_055873105.1"/>
    </source>
</evidence>
<gene>
    <name evidence="8" type="primary">LOC129923937</name>
</gene>
<dbReference type="PROSITE" id="PS51296">
    <property type="entry name" value="RIESKE"/>
    <property type="match status" value="1"/>
</dbReference>
<dbReference type="InterPro" id="IPR017941">
    <property type="entry name" value="Rieske_2Fe-2S"/>
</dbReference>
<dbReference type="GO" id="GO:0046872">
    <property type="term" value="F:metal ion binding"/>
    <property type="evidence" value="ECO:0007669"/>
    <property type="project" value="UniProtKB-KW"/>
</dbReference>
<keyword evidence="7" id="KW-1185">Reference proteome</keyword>
<dbReference type="PANTHER" id="PTHR21496:SF19">
    <property type="entry name" value="SI:CH211-212D10.2"/>
    <property type="match status" value="1"/>
</dbReference>
<dbReference type="PANTHER" id="PTHR21496">
    <property type="entry name" value="FERREDOXIN-RELATED"/>
    <property type="match status" value="1"/>
</dbReference>
<evidence type="ECO:0000256" key="3">
    <source>
        <dbReference type="ARBA" id="ARBA00023004"/>
    </source>
</evidence>
<dbReference type="GO" id="GO:0051537">
    <property type="term" value="F:2 iron, 2 sulfur cluster binding"/>
    <property type="evidence" value="ECO:0007669"/>
    <property type="project" value="UniProtKB-KW"/>
</dbReference>